<proteinExistence type="predicted"/>
<keyword evidence="1" id="KW-0812">Transmembrane</keyword>
<evidence type="ECO:0000256" key="1">
    <source>
        <dbReference type="SAM" id="Phobius"/>
    </source>
</evidence>
<dbReference type="Proteomes" id="UP000198287">
    <property type="component" value="Unassembled WGS sequence"/>
</dbReference>
<evidence type="ECO:0000313" key="3">
    <source>
        <dbReference type="Proteomes" id="UP000198287"/>
    </source>
</evidence>
<comment type="caution">
    <text evidence="2">The sequence shown here is derived from an EMBL/GenBank/DDBJ whole genome shotgun (WGS) entry which is preliminary data.</text>
</comment>
<gene>
    <name evidence="2" type="ORF">Fcan01_00924</name>
</gene>
<accession>A0A226F0M9</accession>
<keyword evidence="3" id="KW-1185">Reference proteome</keyword>
<keyword evidence="1" id="KW-1133">Transmembrane helix</keyword>
<reference evidence="2 3" key="1">
    <citation type="submission" date="2015-12" db="EMBL/GenBank/DDBJ databases">
        <title>The genome of Folsomia candida.</title>
        <authorList>
            <person name="Faddeeva A."/>
            <person name="Derks M.F."/>
            <person name="Anvar Y."/>
            <person name="Smit S."/>
            <person name="Van Straalen N."/>
            <person name="Roelofs D."/>
        </authorList>
    </citation>
    <scope>NUCLEOTIDE SEQUENCE [LARGE SCALE GENOMIC DNA]</scope>
    <source>
        <strain evidence="2 3">VU population</strain>
        <tissue evidence="2">Whole body</tissue>
    </source>
</reference>
<protein>
    <submittedName>
        <fullName evidence="2">Uncharacterized protein</fullName>
    </submittedName>
</protein>
<dbReference type="EMBL" id="LNIX01000001">
    <property type="protein sequence ID" value="OXA63038.1"/>
    <property type="molecule type" value="Genomic_DNA"/>
</dbReference>
<organism evidence="2 3">
    <name type="scientific">Folsomia candida</name>
    <name type="common">Springtail</name>
    <dbReference type="NCBI Taxonomy" id="158441"/>
    <lineage>
        <taxon>Eukaryota</taxon>
        <taxon>Metazoa</taxon>
        <taxon>Ecdysozoa</taxon>
        <taxon>Arthropoda</taxon>
        <taxon>Hexapoda</taxon>
        <taxon>Collembola</taxon>
        <taxon>Entomobryomorpha</taxon>
        <taxon>Isotomoidea</taxon>
        <taxon>Isotomidae</taxon>
        <taxon>Proisotominae</taxon>
        <taxon>Folsomia</taxon>
    </lineage>
</organism>
<feature type="transmembrane region" description="Helical" evidence="1">
    <location>
        <begin position="52"/>
        <end position="71"/>
    </location>
</feature>
<sequence>MATAIMLLKGLLCVTSICITIFVPIFAVAINAMEPARFPFLGSLLPPINRDVLGNFVGHLTVILFQGWLYYLIAPTFMFVFSNVFLASLFCLYVYVVSVIRHVRDHHDKLVVFQQLKILEVQINTCFRRWFLPVMLISLSVTNILSTFLCILNSVKLFSTLEHNFFLLVSLQSWLIILSLGTLGGMVNKKSAKLVEKLSCCQIGTVKGMAAFRKKVMSLSTIEIKFGSNFLGILTPLVLTSFCVKWTTRLLFVQNK</sequence>
<feature type="transmembrane region" description="Helical" evidence="1">
    <location>
        <begin position="166"/>
        <end position="187"/>
    </location>
</feature>
<keyword evidence="1" id="KW-0472">Membrane</keyword>
<name>A0A226F0M9_FOLCA</name>
<dbReference type="AlphaFoldDB" id="A0A226F0M9"/>
<feature type="transmembrane region" description="Helical" evidence="1">
    <location>
        <begin position="130"/>
        <end position="154"/>
    </location>
</feature>
<feature type="transmembrane region" description="Helical" evidence="1">
    <location>
        <begin position="6"/>
        <end position="31"/>
    </location>
</feature>
<feature type="transmembrane region" description="Helical" evidence="1">
    <location>
        <begin position="77"/>
        <end position="100"/>
    </location>
</feature>
<evidence type="ECO:0000313" key="2">
    <source>
        <dbReference type="EMBL" id="OXA63038.1"/>
    </source>
</evidence>